<dbReference type="PANTHER" id="PTHR43032">
    <property type="entry name" value="PROTEIN-METHIONINE-SULFOXIDE REDUCTASE"/>
    <property type="match status" value="1"/>
</dbReference>
<keyword evidence="1" id="KW-0472">Membrane</keyword>
<gene>
    <name evidence="3" type="ORF">HA039_05125</name>
</gene>
<keyword evidence="4" id="KW-1185">Reference proteome</keyword>
<dbReference type="InterPro" id="IPR036374">
    <property type="entry name" value="OxRdtase_Mopterin-bd_sf"/>
</dbReference>
<organism evidence="3 4">
    <name type="scientific">Streptomyces liangshanensis</name>
    <dbReference type="NCBI Taxonomy" id="2717324"/>
    <lineage>
        <taxon>Bacteria</taxon>
        <taxon>Bacillati</taxon>
        <taxon>Actinomycetota</taxon>
        <taxon>Actinomycetes</taxon>
        <taxon>Kitasatosporales</taxon>
        <taxon>Streptomycetaceae</taxon>
        <taxon>Streptomyces</taxon>
    </lineage>
</organism>
<dbReference type="Pfam" id="PF00174">
    <property type="entry name" value="Oxidored_molyb"/>
    <property type="match status" value="1"/>
</dbReference>
<dbReference type="AlphaFoldDB" id="A0A6G9GU11"/>
<feature type="transmembrane region" description="Helical" evidence="1">
    <location>
        <begin position="108"/>
        <end position="129"/>
    </location>
</feature>
<dbReference type="SUPFAM" id="SSF56524">
    <property type="entry name" value="Oxidoreductase molybdopterin-binding domain"/>
    <property type="match status" value="1"/>
</dbReference>
<feature type="transmembrane region" description="Helical" evidence="1">
    <location>
        <begin position="21"/>
        <end position="45"/>
    </location>
</feature>
<dbReference type="Gene3D" id="3.90.420.10">
    <property type="entry name" value="Oxidoreductase, molybdopterin-binding domain"/>
    <property type="match status" value="1"/>
</dbReference>
<keyword evidence="1" id="KW-0812">Transmembrane</keyword>
<dbReference type="EMBL" id="CP050177">
    <property type="protein sequence ID" value="QIQ01753.1"/>
    <property type="molecule type" value="Genomic_DNA"/>
</dbReference>
<evidence type="ECO:0000313" key="4">
    <source>
        <dbReference type="Proteomes" id="UP000501179"/>
    </source>
</evidence>
<dbReference type="InterPro" id="IPR000572">
    <property type="entry name" value="OxRdtase_Mopterin-bd_dom"/>
</dbReference>
<feature type="transmembrane region" description="Helical" evidence="1">
    <location>
        <begin position="189"/>
        <end position="207"/>
    </location>
</feature>
<evidence type="ECO:0000259" key="2">
    <source>
        <dbReference type="Pfam" id="PF00174"/>
    </source>
</evidence>
<dbReference type="CDD" id="cd00321">
    <property type="entry name" value="SO_family_Moco"/>
    <property type="match status" value="1"/>
</dbReference>
<dbReference type="Proteomes" id="UP000501179">
    <property type="component" value="Chromosome"/>
</dbReference>
<sequence>MRTPPFLPRFRGRLHDPRTATAVGRWLGLAILVCFVTGVTSHYLQEPPGWAAGHLPTRPVSGYRVTQGLHVITGIAAVPLLLVKLWTVYPRLFEWPPIRSVAHALERLSIAVLVAATLLELFMGLLNTIQWYPWPFPFRAVHWALAFVIVGALLVHLAVKAPVIAAHWRRTPPPGARDTADADRAERRSLMLGLAASVGAVTLVSAGQSVTPLRKLVLLAPRDPDVGPQGLPVNRTARAAGITRDDLDGWRLRVGGPQPYELTLAELRAMPQTRVELPMACVEGWSKSAHWEGVRIKDLLARAGLPDGASLRIVSMQRHGGYGVTEMDRAYTRDGLTLLALRLNGEILAPDHGYPARIIAPNRPGVLQTKWVTRLEVL</sequence>
<reference evidence="3 4" key="1">
    <citation type="submission" date="2020-03" db="EMBL/GenBank/DDBJ databases">
        <title>A novel species.</title>
        <authorList>
            <person name="Gao J."/>
        </authorList>
    </citation>
    <scope>NUCLEOTIDE SEQUENCE [LARGE SCALE GENOMIC DNA]</scope>
    <source>
        <strain evidence="3 4">QMT-12</strain>
    </source>
</reference>
<dbReference type="PANTHER" id="PTHR43032:SF2">
    <property type="entry name" value="BLL0505 PROTEIN"/>
    <property type="match status" value="1"/>
</dbReference>
<dbReference type="KEGG" id="slia:HA039_05125"/>
<name>A0A6G9GU11_9ACTN</name>
<protein>
    <submittedName>
        <fullName evidence="3">Molybdopterin-dependent oxidoreductase</fullName>
    </submittedName>
</protein>
<dbReference type="RefSeq" id="WP_167024394.1">
    <property type="nucleotide sequence ID" value="NZ_CP050177.1"/>
</dbReference>
<feature type="transmembrane region" description="Helical" evidence="1">
    <location>
        <begin position="65"/>
        <end position="87"/>
    </location>
</feature>
<feature type="transmembrane region" description="Helical" evidence="1">
    <location>
        <begin position="141"/>
        <end position="168"/>
    </location>
</feature>
<evidence type="ECO:0000256" key="1">
    <source>
        <dbReference type="SAM" id="Phobius"/>
    </source>
</evidence>
<feature type="domain" description="Oxidoreductase molybdopterin-binding" evidence="2">
    <location>
        <begin position="244"/>
        <end position="377"/>
    </location>
</feature>
<keyword evidence="1" id="KW-1133">Transmembrane helix</keyword>
<accession>A0A6G9GU11</accession>
<evidence type="ECO:0000313" key="3">
    <source>
        <dbReference type="EMBL" id="QIQ01753.1"/>
    </source>
</evidence>
<proteinExistence type="predicted"/>